<feature type="transmembrane region" description="Helical" evidence="1">
    <location>
        <begin position="122"/>
        <end position="149"/>
    </location>
</feature>
<evidence type="ECO:0000256" key="1">
    <source>
        <dbReference type="SAM" id="Phobius"/>
    </source>
</evidence>
<protein>
    <submittedName>
        <fullName evidence="2">Uncharacterized protein</fullName>
    </submittedName>
</protein>
<keyword evidence="3" id="KW-1185">Reference proteome</keyword>
<keyword evidence="1" id="KW-0472">Membrane</keyword>
<sequence>MPQQPQDSDSEPESGCCCRNPCPKTAFEGDLDGYDIVNWYQKLFDGATTYASILAAVMFSTMIIDLDQVPGGSDRKVRAWGAIGAILFVLLVLLCQGLSLLLKFRGKGIAEQYDAKKWCVRFFLAVVSLAFQGLLLAGTMFFCLVVKVYAPATGITAIVITGVLMFISLFLWVTQLLVECCSQCKRRRGEYDVERQLRQRKNRARYKFMATSAPVSKKMRTFGKVWVV</sequence>
<accession>A0AB34KKD4</accession>
<evidence type="ECO:0000313" key="3">
    <source>
        <dbReference type="Proteomes" id="UP000803884"/>
    </source>
</evidence>
<feature type="transmembrane region" description="Helical" evidence="1">
    <location>
        <begin position="43"/>
        <end position="64"/>
    </location>
</feature>
<organism evidence="2 3">
    <name type="scientific">Cladosporium halotolerans</name>
    <dbReference type="NCBI Taxonomy" id="1052096"/>
    <lineage>
        <taxon>Eukaryota</taxon>
        <taxon>Fungi</taxon>
        <taxon>Dikarya</taxon>
        <taxon>Ascomycota</taxon>
        <taxon>Pezizomycotina</taxon>
        <taxon>Dothideomycetes</taxon>
        <taxon>Dothideomycetidae</taxon>
        <taxon>Cladosporiales</taxon>
        <taxon>Cladosporiaceae</taxon>
        <taxon>Cladosporium</taxon>
    </lineage>
</organism>
<dbReference type="Proteomes" id="UP000803884">
    <property type="component" value="Unassembled WGS sequence"/>
</dbReference>
<comment type="caution">
    <text evidence="2">The sequence shown here is derived from an EMBL/GenBank/DDBJ whole genome shotgun (WGS) entry which is preliminary data.</text>
</comment>
<keyword evidence="1" id="KW-0812">Transmembrane</keyword>
<dbReference type="GeneID" id="96007306"/>
<keyword evidence="1" id="KW-1133">Transmembrane helix</keyword>
<dbReference type="EMBL" id="JAAQHG020000020">
    <property type="protein sequence ID" value="KAL1585225.1"/>
    <property type="molecule type" value="Genomic_DNA"/>
</dbReference>
<feature type="transmembrane region" description="Helical" evidence="1">
    <location>
        <begin position="79"/>
        <end position="102"/>
    </location>
</feature>
<proteinExistence type="predicted"/>
<reference evidence="2 3" key="1">
    <citation type="journal article" date="2020" name="Microbiol. Resour. Announc.">
        <title>Draft Genome Sequence of a Cladosporium Species Isolated from the Mesophotic Ascidian Didemnum maculosum.</title>
        <authorList>
            <person name="Gioti A."/>
            <person name="Siaperas R."/>
            <person name="Nikolaivits E."/>
            <person name="Le Goff G."/>
            <person name="Ouazzani J."/>
            <person name="Kotoulas G."/>
            <person name="Topakas E."/>
        </authorList>
    </citation>
    <scope>NUCLEOTIDE SEQUENCE [LARGE SCALE GENOMIC DNA]</scope>
    <source>
        <strain evidence="2 3">TM138-S3</strain>
    </source>
</reference>
<name>A0AB34KKD4_9PEZI</name>
<feature type="transmembrane region" description="Helical" evidence="1">
    <location>
        <begin position="155"/>
        <end position="178"/>
    </location>
</feature>
<evidence type="ECO:0000313" key="2">
    <source>
        <dbReference type="EMBL" id="KAL1585225.1"/>
    </source>
</evidence>
<dbReference type="AlphaFoldDB" id="A0AB34KKD4"/>
<gene>
    <name evidence="2" type="ORF">WHR41_05863</name>
</gene>
<dbReference type="RefSeq" id="XP_069228331.1">
    <property type="nucleotide sequence ID" value="XM_069374468.1"/>
</dbReference>